<comment type="caution">
    <text evidence="1">The sequence shown here is derived from an EMBL/GenBank/DDBJ whole genome shotgun (WGS) entry which is preliminary data.</text>
</comment>
<keyword evidence="2" id="KW-1185">Reference proteome</keyword>
<dbReference type="InterPro" id="IPR014990">
    <property type="entry name" value="DUF1838"/>
</dbReference>
<accession>A0A5C8ZWS6</accession>
<reference evidence="1 2" key="1">
    <citation type="submission" date="2019-08" db="EMBL/GenBank/DDBJ databases">
        <title>Parahaliea maris sp. nov., isolated from the surface seawater.</title>
        <authorList>
            <person name="Liu Y."/>
        </authorList>
    </citation>
    <scope>NUCLEOTIDE SEQUENCE [LARGE SCALE GENOMIC DNA]</scope>
    <source>
        <strain evidence="1 2">HSLHS9</strain>
    </source>
</reference>
<organism evidence="1 2">
    <name type="scientific">Parahaliea maris</name>
    <dbReference type="NCBI Taxonomy" id="2716870"/>
    <lineage>
        <taxon>Bacteria</taxon>
        <taxon>Pseudomonadati</taxon>
        <taxon>Pseudomonadota</taxon>
        <taxon>Gammaproteobacteria</taxon>
        <taxon>Cellvibrionales</taxon>
        <taxon>Halieaceae</taxon>
        <taxon>Parahaliea</taxon>
    </lineage>
</organism>
<evidence type="ECO:0000313" key="2">
    <source>
        <dbReference type="Proteomes" id="UP000321039"/>
    </source>
</evidence>
<dbReference type="Pfam" id="PF08894">
    <property type="entry name" value="DUF1838"/>
    <property type="match status" value="1"/>
</dbReference>
<sequence>MGLAGLPNVTDDIVAAVKAPPPASKQHTRRSTLLHRNRIQQENNMSEKVTRRSALKGLGALGAAGLTLSGPSARAANKPVVGLDSRYGINDLDLSTPEARSSIITKVMGSIGTEDTHAFMRFHIYGYLGDRSLVPLFSMNNYLVQKWKLIEPGTSELRHYEVGYYCEFDTDNPITHWTNPVTGKTVELEQFVLGPIGRMYTPQGIIAPGIAPNPLRVNVVGNRVFVPAQSLETFPNMFTPEEFPELSSGPTIFWDSMYTFSANIEDVLNPELTSAPAEIHMQNMTSWQPFFGFGNLPGRSMVRSWGCNISGFDALEPQVRAGFEKYTPDIFETDTWNDVRFDSMDYYNKVKAERAAKAGES</sequence>
<protein>
    <submittedName>
        <fullName evidence="1">DUF1838 domain-containing protein</fullName>
    </submittedName>
</protein>
<dbReference type="AlphaFoldDB" id="A0A5C8ZWS6"/>
<dbReference type="Proteomes" id="UP000321039">
    <property type="component" value="Unassembled WGS sequence"/>
</dbReference>
<proteinExistence type="predicted"/>
<dbReference type="PROSITE" id="PS51318">
    <property type="entry name" value="TAT"/>
    <property type="match status" value="1"/>
</dbReference>
<name>A0A5C8ZWS6_9GAMM</name>
<dbReference type="InterPro" id="IPR006311">
    <property type="entry name" value="TAT_signal"/>
</dbReference>
<dbReference type="EMBL" id="VRZA01000005">
    <property type="protein sequence ID" value="TXS92020.1"/>
    <property type="molecule type" value="Genomic_DNA"/>
</dbReference>
<gene>
    <name evidence="1" type="ORF">FV139_14945</name>
</gene>
<evidence type="ECO:0000313" key="1">
    <source>
        <dbReference type="EMBL" id="TXS92020.1"/>
    </source>
</evidence>